<gene>
    <name evidence="1" type="ORF">E2A64_03410</name>
</gene>
<organism evidence="1 2">
    <name type="scientific">Pseudohoeflea suaedae</name>
    <dbReference type="NCBI Taxonomy" id="877384"/>
    <lineage>
        <taxon>Bacteria</taxon>
        <taxon>Pseudomonadati</taxon>
        <taxon>Pseudomonadota</taxon>
        <taxon>Alphaproteobacteria</taxon>
        <taxon>Hyphomicrobiales</taxon>
        <taxon>Rhizobiaceae</taxon>
        <taxon>Pseudohoeflea</taxon>
    </lineage>
</organism>
<comment type="caution">
    <text evidence="1">The sequence shown here is derived from an EMBL/GenBank/DDBJ whole genome shotgun (WGS) entry which is preliminary data.</text>
</comment>
<proteinExistence type="predicted"/>
<dbReference type="Proteomes" id="UP000295131">
    <property type="component" value="Unassembled WGS sequence"/>
</dbReference>
<protein>
    <submittedName>
        <fullName evidence="1">Uncharacterized protein</fullName>
    </submittedName>
</protein>
<keyword evidence="2" id="KW-1185">Reference proteome</keyword>
<accession>A0A4R5PMG5</accession>
<evidence type="ECO:0000313" key="1">
    <source>
        <dbReference type="EMBL" id="TDH38182.1"/>
    </source>
</evidence>
<dbReference type="OrthoDB" id="8111643at2"/>
<sequence>MTNYVLDIQFDQQGLQTIAGAGMSVALLQPETHATYQIVALLSTATNNMQIAWTEALSVYTSGHGLGAYSVLTINSFAAAISGQTFTYDGSLIKATGNTTLPQTVQLTNKSGATTVSGLARSFKVNGISQALAITSASSILNNGLGSFTINNQVLLTVLSGAQVGMAVPNQVLPNLSVASKRSRSFSQISGQPPLLLDFSVTTSQTVHFDDQSAQFQTGPLT</sequence>
<name>A0A4R5PMG5_9HYPH</name>
<evidence type="ECO:0000313" key="2">
    <source>
        <dbReference type="Proteomes" id="UP000295131"/>
    </source>
</evidence>
<dbReference type="AlphaFoldDB" id="A0A4R5PMG5"/>
<reference evidence="1 2" key="1">
    <citation type="journal article" date="2013" name="Int. J. Syst. Evol. Microbiol.">
        <title>Hoeflea suaedae sp. nov., an endophytic bacterium isolated from the root of the halophyte Suaeda maritima.</title>
        <authorList>
            <person name="Chung E.J."/>
            <person name="Park J.A."/>
            <person name="Pramanik P."/>
            <person name="Bibi F."/>
            <person name="Jeon C.O."/>
            <person name="Chung Y.R."/>
        </authorList>
    </citation>
    <scope>NUCLEOTIDE SEQUENCE [LARGE SCALE GENOMIC DNA]</scope>
    <source>
        <strain evidence="1 2">YC6898</strain>
    </source>
</reference>
<dbReference type="EMBL" id="SMSI01000001">
    <property type="protein sequence ID" value="TDH38182.1"/>
    <property type="molecule type" value="Genomic_DNA"/>
</dbReference>
<dbReference type="RefSeq" id="WP_133283016.1">
    <property type="nucleotide sequence ID" value="NZ_SMSI01000001.1"/>
</dbReference>